<protein>
    <submittedName>
        <fullName evidence="2">Uncharacterized protein</fullName>
    </submittedName>
</protein>
<proteinExistence type="predicted"/>
<feature type="transmembrane region" description="Helical" evidence="1">
    <location>
        <begin position="85"/>
        <end position="104"/>
    </location>
</feature>
<organism evidence="2 3">
    <name type="scientific">Halobaculum saliterrae</name>
    <dbReference type="NCBI Taxonomy" id="2073113"/>
    <lineage>
        <taxon>Archaea</taxon>
        <taxon>Methanobacteriati</taxon>
        <taxon>Methanobacteriota</taxon>
        <taxon>Stenosarchaea group</taxon>
        <taxon>Halobacteria</taxon>
        <taxon>Halobacteriales</taxon>
        <taxon>Haloferacaceae</taxon>
        <taxon>Halobaculum</taxon>
    </lineage>
</organism>
<keyword evidence="1" id="KW-1133">Transmembrane helix</keyword>
<keyword evidence="1" id="KW-0472">Membrane</keyword>
<accession>A0A6B0T280</accession>
<feature type="transmembrane region" description="Helical" evidence="1">
    <location>
        <begin position="12"/>
        <end position="35"/>
    </location>
</feature>
<dbReference type="RefSeq" id="WP_159669538.1">
    <property type="nucleotide sequence ID" value="NZ_WUUS01000010.1"/>
</dbReference>
<dbReference type="AlphaFoldDB" id="A0A6B0T280"/>
<dbReference type="Proteomes" id="UP000437065">
    <property type="component" value="Unassembled WGS sequence"/>
</dbReference>
<dbReference type="EMBL" id="WUUS01000010">
    <property type="protein sequence ID" value="MXR42712.1"/>
    <property type="molecule type" value="Genomic_DNA"/>
</dbReference>
<dbReference type="OrthoDB" id="307550at2157"/>
<name>A0A6B0T280_9EURY</name>
<evidence type="ECO:0000256" key="1">
    <source>
        <dbReference type="SAM" id="Phobius"/>
    </source>
</evidence>
<keyword evidence="3" id="KW-1185">Reference proteome</keyword>
<keyword evidence="1" id="KW-0812">Transmembrane</keyword>
<sequence length="107" mass="10594">MIDLSSVRESGLDVVLLGVLVAGIGASAGIVSGSASATPSFVRFFQVPKGTTYPAALPQDKALLLLTDPRTADAAAGGVGSSGGIGPVLVAVGVMLVALGLFLWRGE</sequence>
<evidence type="ECO:0000313" key="3">
    <source>
        <dbReference type="Proteomes" id="UP000437065"/>
    </source>
</evidence>
<reference evidence="2 3" key="1">
    <citation type="submission" date="2019-12" db="EMBL/GenBank/DDBJ databases">
        <title>Isolation and characterization of three novel carbon monoxide-oxidizing members of Halobacteria from salione crusts and soils.</title>
        <authorList>
            <person name="Myers M.R."/>
            <person name="King G.M."/>
        </authorList>
    </citation>
    <scope>NUCLEOTIDE SEQUENCE [LARGE SCALE GENOMIC DNA]</scope>
    <source>
        <strain evidence="2 3">WSA2</strain>
    </source>
</reference>
<evidence type="ECO:0000313" key="2">
    <source>
        <dbReference type="EMBL" id="MXR42712.1"/>
    </source>
</evidence>
<comment type="caution">
    <text evidence="2">The sequence shown here is derived from an EMBL/GenBank/DDBJ whole genome shotgun (WGS) entry which is preliminary data.</text>
</comment>
<gene>
    <name evidence="2" type="ORF">GRX01_15365</name>
</gene>